<feature type="domain" description="Peptidase S74" evidence="1">
    <location>
        <begin position="393"/>
        <end position="491"/>
    </location>
</feature>
<dbReference type="RefSeq" id="WP_264533465.1">
    <property type="nucleotide sequence ID" value="NZ_CP092332.1"/>
</dbReference>
<evidence type="ECO:0000259" key="1">
    <source>
        <dbReference type="PROSITE" id="PS51688"/>
    </source>
</evidence>
<reference evidence="2 3" key="2">
    <citation type="submission" date="2023-06" db="EMBL/GenBank/DDBJ databases">
        <title>Complete Genome Sequence of Flavobacterium keumense K3R-10.</title>
        <authorList>
            <person name="Jeong H."/>
            <person name="Jhang S.Y."/>
            <person name="Kim J.N."/>
        </authorList>
    </citation>
    <scope>NUCLEOTIDE SEQUENCE [LARGE SCALE GENOMIC DNA]</scope>
    <source>
        <strain evidence="2 3">K3R-10</strain>
    </source>
</reference>
<protein>
    <submittedName>
        <fullName evidence="2">Tail fiber domain-containing protein</fullName>
    </submittedName>
</protein>
<sequence>MKKIFYLLLLTAITLQGQTTGVNKLKIASNPEKTTAPRVLVQETNGDVGYVAKSSIQTDISGKVDKVAGKGLSTEDYTTAEKTKLSGIASGAEVNVNADWNATSGDAQILNKPTIPSVLGLATETFVNNSLSTKENTISAGTTAQYWRGDKTWQTLPTTGSLQFGINSPTVYNSGGGNIATNTSFGQASLEYNTTGSNNSAFGNTSLQMNTTGSNNVAFGATALSSNTTGNDNLALGKTSLRYNTTGVYNLAIGNSSLMNNTTASYNLAIGKDAMLSNTTGEINVALGGSSLRNNTQGNSNLAIGYGASYSNTTANNNTSFGIYSLYNNLTGNDNTAAGYRALYFSKGVNNIGIGANSGTDSVKNITTESNQIVIGNELSQNAYIKIGWTVTSDARDKIDFGIIPHGLDFISKLKPVSYRFRQNRNSETAVGDLKYGFKAQDILALEGSNPVIIDAKDPEHLKYTESNLLPVLVNAIKELSLKVSSLESEIQNLKK</sequence>
<dbReference type="InterPro" id="IPR036388">
    <property type="entry name" value="WH-like_DNA-bd_sf"/>
</dbReference>
<dbReference type="InterPro" id="IPR030392">
    <property type="entry name" value="S74_ICA"/>
</dbReference>
<proteinExistence type="predicted"/>
<keyword evidence="3" id="KW-1185">Reference proteome</keyword>
<name>A0ABY8N5A9_9FLAO</name>
<gene>
    <name evidence="2" type="ORF">MG292_06795</name>
</gene>
<reference evidence="2 3" key="1">
    <citation type="submission" date="2022-02" db="EMBL/GenBank/DDBJ databases">
        <authorList>
            <person name="Cha I.-T."/>
            <person name="Lee K.-E."/>
            <person name="Park S.-J."/>
        </authorList>
    </citation>
    <scope>NUCLEOTIDE SEQUENCE [LARGE SCALE GENOMIC DNA]</scope>
    <source>
        <strain evidence="2 3">K3R-10</strain>
    </source>
</reference>
<dbReference type="EMBL" id="CP092332">
    <property type="protein sequence ID" value="WGK93806.1"/>
    <property type="molecule type" value="Genomic_DNA"/>
</dbReference>
<evidence type="ECO:0000313" key="3">
    <source>
        <dbReference type="Proteomes" id="UP001232117"/>
    </source>
</evidence>
<dbReference type="PROSITE" id="PS51688">
    <property type="entry name" value="ICA"/>
    <property type="match status" value="1"/>
</dbReference>
<accession>A0ABY8N5A9</accession>
<organism evidence="2 3">
    <name type="scientific">Flavobacterium keumense</name>
    <dbReference type="NCBI Taxonomy" id="1306518"/>
    <lineage>
        <taxon>Bacteria</taxon>
        <taxon>Pseudomonadati</taxon>
        <taxon>Bacteroidota</taxon>
        <taxon>Flavobacteriia</taxon>
        <taxon>Flavobacteriales</taxon>
        <taxon>Flavobacteriaceae</taxon>
        <taxon>Flavobacterium</taxon>
    </lineage>
</organism>
<dbReference type="Pfam" id="PF13884">
    <property type="entry name" value="Peptidase_S74"/>
    <property type="match status" value="1"/>
</dbReference>
<dbReference type="Gene3D" id="1.10.10.10">
    <property type="entry name" value="Winged helix-like DNA-binding domain superfamily/Winged helix DNA-binding domain"/>
    <property type="match status" value="1"/>
</dbReference>
<dbReference type="Proteomes" id="UP001232117">
    <property type="component" value="Chromosome"/>
</dbReference>
<evidence type="ECO:0000313" key="2">
    <source>
        <dbReference type="EMBL" id="WGK93806.1"/>
    </source>
</evidence>